<reference evidence="1 2" key="1">
    <citation type="journal article" date="2018" name="Front. Plant Sci.">
        <title>Red Clover (Trifolium pratense) and Zigzag Clover (T. medium) - A Picture of Genomic Similarities and Differences.</title>
        <authorList>
            <person name="Dluhosova J."/>
            <person name="Istvanek J."/>
            <person name="Nedelnik J."/>
            <person name="Repkova J."/>
        </authorList>
    </citation>
    <scope>NUCLEOTIDE SEQUENCE [LARGE SCALE GENOMIC DNA]</scope>
    <source>
        <strain evidence="2">cv. 10/8</strain>
        <tissue evidence="1">Leaf</tissue>
    </source>
</reference>
<protein>
    <submittedName>
        <fullName evidence="1">Uncharacterized protein</fullName>
    </submittedName>
</protein>
<organism evidence="1 2">
    <name type="scientific">Trifolium medium</name>
    <dbReference type="NCBI Taxonomy" id="97028"/>
    <lineage>
        <taxon>Eukaryota</taxon>
        <taxon>Viridiplantae</taxon>
        <taxon>Streptophyta</taxon>
        <taxon>Embryophyta</taxon>
        <taxon>Tracheophyta</taxon>
        <taxon>Spermatophyta</taxon>
        <taxon>Magnoliopsida</taxon>
        <taxon>eudicotyledons</taxon>
        <taxon>Gunneridae</taxon>
        <taxon>Pentapetalae</taxon>
        <taxon>rosids</taxon>
        <taxon>fabids</taxon>
        <taxon>Fabales</taxon>
        <taxon>Fabaceae</taxon>
        <taxon>Papilionoideae</taxon>
        <taxon>50 kb inversion clade</taxon>
        <taxon>NPAAA clade</taxon>
        <taxon>Hologalegina</taxon>
        <taxon>IRL clade</taxon>
        <taxon>Trifolieae</taxon>
        <taxon>Trifolium</taxon>
    </lineage>
</organism>
<dbReference type="EMBL" id="LXQA010342541">
    <property type="protein sequence ID" value="MCI45319.1"/>
    <property type="molecule type" value="Genomic_DNA"/>
</dbReference>
<comment type="caution">
    <text evidence="1">The sequence shown here is derived from an EMBL/GenBank/DDBJ whole genome shotgun (WGS) entry which is preliminary data.</text>
</comment>
<proteinExistence type="predicted"/>
<dbReference type="AlphaFoldDB" id="A0A392S9F5"/>
<evidence type="ECO:0000313" key="2">
    <source>
        <dbReference type="Proteomes" id="UP000265520"/>
    </source>
</evidence>
<name>A0A392S9F5_9FABA</name>
<sequence>MVSIFLPLLLFRVLLMVVAAAATAAVLSVRYSDSAS</sequence>
<dbReference type="Proteomes" id="UP000265520">
    <property type="component" value="Unassembled WGS sequence"/>
</dbReference>
<accession>A0A392S9F5</accession>
<evidence type="ECO:0000313" key="1">
    <source>
        <dbReference type="EMBL" id="MCI45319.1"/>
    </source>
</evidence>
<keyword evidence="2" id="KW-1185">Reference proteome</keyword>